<evidence type="ECO:0000256" key="2">
    <source>
        <dbReference type="ARBA" id="ARBA00022670"/>
    </source>
</evidence>
<evidence type="ECO:0000313" key="6">
    <source>
        <dbReference type="EMBL" id="ONH33794.1"/>
    </source>
</evidence>
<dbReference type="EMBL" id="MOMC01000002">
    <property type="protein sequence ID" value="ONH33794.1"/>
    <property type="molecule type" value="Genomic_DNA"/>
</dbReference>
<dbReference type="GO" id="GO:0016020">
    <property type="term" value="C:membrane"/>
    <property type="evidence" value="ECO:0007669"/>
    <property type="project" value="UniProtKB-SubCell"/>
</dbReference>
<dbReference type="PANTHER" id="PTHR12383:SF16">
    <property type="entry name" value="MITOCHONDRIAL INNER MEMBRANE PROTEASE SUBUNIT 1"/>
    <property type="match status" value="1"/>
</dbReference>
<feature type="domain" description="Peptidase S24/S26A/S26B/S26C" evidence="5">
    <location>
        <begin position="8"/>
        <end position="94"/>
    </location>
</feature>
<organism evidence="6 7">
    <name type="scientific">Pseudofrankia asymbiotica</name>
    <dbReference type="NCBI Taxonomy" id="1834516"/>
    <lineage>
        <taxon>Bacteria</taxon>
        <taxon>Bacillati</taxon>
        <taxon>Actinomycetota</taxon>
        <taxon>Actinomycetes</taxon>
        <taxon>Frankiales</taxon>
        <taxon>Frankiaceae</taxon>
        <taxon>Pseudofrankia</taxon>
    </lineage>
</organism>
<dbReference type="GO" id="GO:0004252">
    <property type="term" value="F:serine-type endopeptidase activity"/>
    <property type="evidence" value="ECO:0007669"/>
    <property type="project" value="InterPro"/>
</dbReference>
<dbReference type="Pfam" id="PF00717">
    <property type="entry name" value="Peptidase_S24"/>
    <property type="match status" value="1"/>
</dbReference>
<gene>
    <name evidence="6" type="ORF">BL253_00175</name>
</gene>
<evidence type="ECO:0000313" key="7">
    <source>
        <dbReference type="Proteomes" id="UP000188929"/>
    </source>
</evidence>
<accession>A0A1V2IKS8</accession>
<dbReference type="CDD" id="cd06462">
    <property type="entry name" value="Peptidase_S24_S26"/>
    <property type="match status" value="1"/>
</dbReference>
<dbReference type="RefSeq" id="WP_076812186.1">
    <property type="nucleotide sequence ID" value="NZ_MOMC01000002.1"/>
</dbReference>
<comment type="subcellular location">
    <subcellularLocation>
        <location evidence="1">Membrane</location>
    </subcellularLocation>
</comment>
<comment type="caution">
    <text evidence="6">The sequence shown here is derived from an EMBL/GenBank/DDBJ whole genome shotgun (WGS) entry which is preliminary data.</text>
</comment>
<dbReference type="GO" id="GO:0006508">
    <property type="term" value="P:proteolysis"/>
    <property type="evidence" value="ECO:0007669"/>
    <property type="project" value="UniProtKB-KW"/>
</dbReference>
<keyword evidence="3" id="KW-0378">Hydrolase</keyword>
<dbReference type="InterPro" id="IPR052064">
    <property type="entry name" value="Mito_IMP1_subunit"/>
</dbReference>
<dbReference type="InterPro" id="IPR036286">
    <property type="entry name" value="LexA/Signal_pep-like_sf"/>
</dbReference>
<dbReference type="InterPro" id="IPR019756">
    <property type="entry name" value="Pept_S26A_signal_pept_1_Ser-AS"/>
</dbReference>
<keyword evidence="4" id="KW-0472">Membrane</keyword>
<name>A0A1V2IKS8_9ACTN</name>
<evidence type="ECO:0000256" key="3">
    <source>
        <dbReference type="ARBA" id="ARBA00022801"/>
    </source>
</evidence>
<dbReference type="Proteomes" id="UP000188929">
    <property type="component" value="Unassembled WGS sequence"/>
</dbReference>
<dbReference type="PANTHER" id="PTHR12383">
    <property type="entry name" value="PROTEASE FAMILY S26 MITOCHONDRIAL INNER MEMBRANE PROTEASE-RELATED"/>
    <property type="match status" value="1"/>
</dbReference>
<dbReference type="InterPro" id="IPR015927">
    <property type="entry name" value="Peptidase_S24_S26A/B/C"/>
</dbReference>
<dbReference type="STRING" id="1834516.BL253_00175"/>
<evidence type="ECO:0000256" key="4">
    <source>
        <dbReference type="ARBA" id="ARBA00023136"/>
    </source>
</evidence>
<dbReference type="SUPFAM" id="SSF51306">
    <property type="entry name" value="LexA/Signal peptidase"/>
    <property type="match status" value="1"/>
</dbReference>
<dbReference type="AlphaFoldDB" id="A0A1V2IKS8"/>
<keyword evidence="7" id="KW-1185">Reference proteome</keyword>
<reference evidence="7" key="1">
    <citation type="submission" date="2016-10" db="EMBL/GenBank/DDBJ databases">
        <title>Frankia sp. NRRL B-16386 Genome sequencing.</title>
        <authorList>
            <person name="Ghodhbane-Gtari F."/>
            <person name="Swanson E."/>
            <person name="Gueddou A."/>
            <person name="Hezbri K."/>
            <person name="Ktari K."/>
            <person name="Nouioui I."/>
            <person name="Morris K."/>
            <person name="Simpson S."/>
            <person name="Abebe-Akele F."/>
            <person name="Thomas K."/>
            <person name="Gtari M."/>
            <person name="Tisa L.S."/>
        </authorList>
    </citation>
    <scope>NUCLEOTIDE SEQUENCE [LARGE SCALE GENOMIC DNA]</scope>
    <source>
        <strain evidence="7">NRRL B-16386</strain>
    </source>
</reference>
<proteinExistence type="predicted"/>
<protein>
    <submittedName>
        <fullName evidence="6">Peptidase S24</fullName>
    </submittedName>
</protein>
<dbReference type="PROSITE" id="PS00501">
    <property type="entry name" value="SPASE_I_1"/>
    <property type="match status" value="1"/>
</dbReference>
<sequence>MRPSVLVGAVSVRGASMAPTLRDGDACLVWWGRAPRPGDVVVARLPAGRGLGVKRVAFGDQDGGWWLRSDNVGVGTDSAAFGMIDTADVLGRVVLRYWPRPAWFRNSA</sequence>
<evidence type="ECO:0000256" key="1">
    <source>
        <dbReference type="ARBA" id="ARBA00004370"/>
    </source>
</evidence>
<dbReference type="OrthoDB" id="1467636at2"/>
<keyword evidence="2" id="KW-0645">Protease</keyword>
<evidence type="ECO:0000259" key="5">
    <source>
        <dbReference type="Pfam" id="PF00717"/>
    </source>
</evidence>
<dbReference type="Gene3D" id="2.10.109.10">
    <property type="entry name" value="Umud Fragment, subunit A"/>
    <property type="match status" value="1"/>
</dbReference>